<evidence type="ECO:0000256" key="10">
    <source>
        <dbReference type="ARBA" id="ARBA00044041"/>
    </source>
</evidence>
<evidence type="ECO:0000256" key="13">
    <source>
        <dbReference type="ARBA" id="ARBA00049201"/>
    </source>
</evidence>
<dbReference type="GO" id="GO:0005886">
    <property type="term" value="C:plasma membrane"/>
    <property type="evidence" value="ECO:0007669"/>
    <property type="project" value="UniProtKB-SubCell"/>
</dbReference>
<dbReference type="GO" id="GO:0008713">
    <property type="term" value="F:ADP-heptose-lipopolysaccharide heptosyltransferase activity"/>
    <property type="evidence" value="ECO:0007669"/>
    <property type="project" value="TreeGrafter"/>
</dbReference>
<keyword evidence="6" id="KW-0808">Transferase</keyword>
<keyword evidence="8" id="KW-0472">Membrane</keyword>
<evidence type="ECO:0000256" key="8">
    <source>
        <dbReference type="ARBA" id="ARBA00023136"/>
    </source>
</evidence>
<dbReference type="InterPro" id="IPR002201">
    <property type="entry name" value="Glyco_trans_9"/>
</dbReference>
<dbReference type="CDD" id="cd03789">
    <property type="entry name" value="GT9_LPS_heptosyltransferase"/>
    <property type="match status" value="1"/>
</dbReference>
<evidence type="ECO:0000256" key="4">
    <source>
        <dbReference type="ARBA" id="ARBA00022519"/>
    </source>
</evidence>
<dbReference type="EC" id="2.4.99.23" evidence="10"/>
<dbReference type="SUPFAM" id="SSF53756">
    <property type="entry name" value="UDP-Glycosyltransferase/glycogen phosphorylase"/>
    <property type="match status" value="1"/>
</dbReference>
<gene>
    <name evidence="14" type="primary">waaC</name>
    <name evidence="14" type="ORF">HQ497_09625</name>
</gene>
<evidence type="ECO:0000256" key="2">
    <source>
        <dbReference type="ARBA" id="ARBA00004713"/>
    </source>
</evidence>
<sequence length="348" mass="37761">MPEHRPLKILVVKLSSLGDVIHTLAAVSDAAAALPGIQIDWVVEEAFQEIPNLHPAVSRVIPVAIRRWRRNWWQSRREIRAALRALRETDYDLVIDAQGLIKSAIVSSLAKGRVVGLDRQSSREPLASLTYAQGYAVARQQHAVTRLRQLFASALAYPMPSASADFGLRAEQVAAASQPKRNILFFHGTTWSTKHWPVALWQQLAGLVNAAGYGVLLPHGNAVELARAEAIRTTSSDAQVLPRMSLTALADCLAGVKGVVSVDTGPGHLAAAMDVPMVSLFGPTNPLLTAPYGQRQSAIAADDLACIPCMKRDCQYSDIDAAQVYPPCFRTTTPAKVWQRLLVQIAAT</sequence>
<dbReference type="Gene3D" id="3.40.50.2000">
    <property type="entry name" value="Glycogen Phosphorylase B"/>
    <property type="match status" value="2"/>
</dbReference>
<accession>A0A973A9M1</accession>
<organism evidence="14 15">
    <name type="scientific">SAR86 cluster bacterium</name>
    <dbReference type="NCBI Taxonomy" id="2030880"/>
    <lineage>
        <taxon>Bacteria</taxon>
        <taxon>Pseudomonadati</taxon>
        <taxon>Pseudomonadota</taxon>
        <taxon>Gammaproteobacteria</taxon>
        <taxon>SAR86 cluster</taxon>
    </lineage>
</organism>
<dbReference type="EMBL" id="JABMOJ010000358">
    <property type="protein sequence ID" value="NQV65612.1"/>
    <property type="molecule type" value="Genomic_DNA"/>
</dbReference>
<protein>
    <recommendedName>
        <fullName evidence="11">Lipopolysaccharide heptosyltransferase 1</fullName>
        <ecNumber evidence="10">2.4.99.23</ecNumber>
    </recommendedName>
    <alternativeName>
        <fullName evidence="12">ADP-heptose:lipopolysaccharide heptosyltransferase I</fullName>
    </alternativeName>
</protein>
<keyword evidence="7" id="KW-0448">Lipopolysaccharide biosynthesis</keyword>
<dbReference type="InterPro" id="IPR011908">
    <property type="entry name" value="LipoPS_heptosylTferase-I"/>
</dbReference>
<comment type="caution">
    <text evidence="14">The sequence shown here is derived from an EMBL/GenBank/DDBJ whole genome shotgun (WGS) entry which is preliminary data.</text>
</comment>
<evidence type="ECO:0000256" key="5">
    <source>
        <dbReference type="ARBA" id="ARBA00022676"/>
    </source>
</evidence>
<comment type="catalytic activity">
    <reaction evidence="13">
        <text>an alpha-Kdo-(2-&gt;4)-alpha-Kdo-(2-&gt;6)-lipid A + ADP-L-glycero-beta-D-manno-heptose = an L-alpha-D-Hep-(1-&gt;5)-[alpha-Kdo-(2-&gt;4)]-alpha-Kdo-(2-&gt;6)-lipid A + ADP + H(+)</text>
        <dbReference type="Rhea" id="RHEA:74067"/>
        <dbReference type="ChEBI" id="CHEBI:15378"/>
        <dbReference type="ChEBI" id="CHEBI:61506"/>
        <dbReference type="ChEBI" id="CHEBI:176431"/>
        <dbReference type="ChEBI" id="CHEBI:193068"/>
        <dbReference type="ChEBI" id="CHEBI:456216"/>
        <dbReference type="EC" id="2.4.99.23"/>
    </reaction>
</comment>
<evidence type="ECO:0000256" key="11">
    <source>
        <dbReference type="ARBA" id="ARBA00044190"/>
    </source>
</evidence>
<dbReference type="GO" id="GO:0009244">
    <property type="term" value="P:lipopolysaccharide core region biosynthetic process"/>
    <property type="evidence" value="ECO:0007669"/>
    <property type="project" value="InterPro"/>
</dbReference>
<evidence type="ECO:0000313" key="15">
    <source>
        <dbReference type="Proteomes" id="UP000754644"/>
    </source>
</evidence>
<dbReference type="NCBIfam" id="TIGR02193">
    <property type="entry name" value="heptsyl_trn_I"/>
    <property type="match status" value="1"/>
</dbReference>
<reference evidence="14" key="1">
    <citation type="submission" date="2020-05" db="EMBL/GenBank/DDBJ databases">
        <title>Sulfur intermediates as new biogeochemical hubs in an aquatic model microbial ecosystem.</title>
        <authorList>
            <person name="Vigneron A."/>
        </authorList>
    </citation>
    <scope>NUCLEOTIDE SEQUENCE</scope>
    <source>
        <strain evidence="14">Bin.250</strain>
    </source>
</reference>
<evidence type="ECO:0000256" key="9">
    <source>
        <dbReference type="ARBA" id="ARBA00043995"/>
    </source>
</evidence>
<dbReference type="GO" id="GO:0005829">
    <property type="term" value="C:cytosol"/>
    <property type="evidence" value="ECO:0007669"/>
    <property type="project" value="TreeGrafter"/>
</dbReference>
<evidence type="ECO:0000256" key="1">
    <source>
        <dbReference type="ARBA" id="ARBA00004515"/>
    </source>
</evidence>
<name>A0A973A9M1_9GAMM</name>
<dbReference type="PANTHER" id="PTHR30160:SF19">
    <property type="entry name" value="LIPOPOLYSACCHARIDE HEPTOSYLTRANSFERASE 1"/>
    <property type="match status" value="1"/>
</dbReference>
<evidence type="ECO:0000256" key="7">
    <source>
        <dbReference type="ARBA" id="ARBA00022985"/>
    </source>
</evidence>
<dbReference type="AlphaFoldDB" id="A0A973A9M1"/>
<dbReference type="PANTHER" id="PTHR30160">
    <property type="entry name" value="TETRAACYLDISACCHARIDE 4'-KINASE-RELATED"/>
    <property type="match status" value="1"/>
</dbReference>
<comment type="similarity">
    <text evidence="9">Belongs to the glycosyltransferase 9 family.</text>
</comment>
<evidence type="ECO:0000256" key="6">
    <source>
        <dbReference type="ARBA" id="ARBA00022679"/>
    </source>
</evidence>
<proteinExistence type="inferred from homology"/>
<keyword evidence="4" id="KW-0997">Cell inner membrane</keyword>
<evidence type="ECO:0000313" key="14">
    <source>
        <dbReference type="EMBL" id="NQV65612.1"/>
    </source>
</evidence>
<dbReference type="Pfam" id="PF01075">
    <property type="entry name" value="Glyco_transf_9"/>
    <property type="match status" value="1"/>
</dbReference>
<dbReference type="InterPro" id="IPR051199">
    <property type="entry name" value="LPS_LOS_Heptosyltrfase"/>
</dbReference>
<keyword evidence="5" id="KW-0328">Glycosyltransferase</keyword>
<keyword evidence="3" id="KW-1003">Cell membrane</keyword>
<evidence type="ECO:0000256" key="3">
    <source>
        <dbReference type="ARBA" id="ARBA00022475"/>
    </source>
</evidence>
<comment type="subcellular location">
    <subcellularLocation>
        <location evidence="1">Cell inner membrane</location>
        <topology evidence="1">Peripheral membrane protein</topology>
        <orientation evidence="1">Cytoplasmic side</orientation>
    </subcellularLocation>
</comment>
<comment type="pathway">
    <text evidence="2">Bacterial outer membrane biogenesis; LPS core biosynthesis.</text>
</comment>
<evidence type="ECO:0000256" key="12">
    <source>
        <dbReference type="ARBA" id="ARBA00044330"/>
    </source>
</evidence>
<dbReference type="Proteomes" id="UP000754644">
    <property type="component" value="Unassembled WGS sequence"/>
</dbReference>